<protein>
    <submittedName>
        <fullName evidence="1">Uncharacterized protein</fullName>
    </submittedName>
</protein>
<accession>A0A0E9Q525</accession>
<reference evidence="1" key="2">
    <citation type="journal article" date="2015" name="Fish Shellfish Immunol.">
        <title>Early steps in the European eel (Anguilla anguilla)-Vibrio vulnificus interaction in the gills: Role of the RtxA13 toxin.</title>
        <authorList>
            <person name="Callol A."/>
            <person name="Pajuelo D."/>
            <person name="Ebbesson L."/>
            <person name="Teles M."/>
            <person name="MacKenzie S."/>
            <person name="Amaro C."/>
        </authorList>
    </citation>
    <scope>NUCLEOTIDE SEQUENCE</scope>
</reference>
<evidence type="ECO:0000313" key="1">
    <source>
        <dbReference type="EMBL" id="JAH11991.1"/>
    </source>
</evidence>
<sequence>MLKFIMRNRKHQSVRCVYRDYIRRIHFPSC</sequence>
<name>A0A0E9Q525_ANGAN</name>
<reference evidence="1" key="1">
    <citation type="submission" date="2014-11" db="EMBL/GenBank/DDBJ databases">
        <authorList>
            <person name="Amaro Gonzalez C."/>
        </authorList>
    </citation>
    <scope>NUCLEOTIDE SEQUENCE</scope>
</reference>
<proteinExistence type="predicted"/>
<organism evidence="1">
    <name type="scientific">Anguilla anguilla</name>
    <name type="common">European freshwater eel</name>
    <name type="synonym">Muraena anguilla</name>
    <dbReference type="NCBI Taxonomy" id="7936"/>
    <lineage>
        <taxon>Eukaryota</taxon>
        <taxon>Metazoa</taxon>
        <taxon>Chordata</taxon>
        <taxon>Craniata</taxon>
        <taxon>Vertebrata</taxon>
        <taxon>Euteleostomi</taxon>
        <taxon>Actinopterygii</taxon>
        <taxon>Neopterygii</taxon>
        <taxon>Teleostei</taxon>
        <taxon>Anguilliformes</taxon>
        <taxon>Anguillidae</taxon>
        <taxon>Anguilla</taxon>
    </lineage>
</organism>
<dbReference type="EMBL" id="GBXM01096586">
    <property type="protein sequence ID" value="JAH11991.1"/>
    <property type="molecule type" value="Transcribed_RNA"/>
</dbReference>
<dbReference type="AlphaFoldDB" id="A0A0E9Q525"/>